<evidence type="ECO:0000313" key="7">
    <source>
        <dbReference type="EMBL" id="PNS19528.1"/>
    </source>
</evidence>
<dbReference type="GO" id="GO:0004497">
    <property type="term" value="F:monooxygenase activity"/>
    <property type="evidence" value="ECO:0007669"/>
    <property type="project" value="UniProtKB-KW"/>
</dbReference>
<evidence type="ECO:0000256" key="6">
    <source>
        <dbReference type="SAM" id="SignalP"/>
    </source>
</evidence>
<keyword evidence="6" id="KW-0732">Signal</keyword>
<evidence type="ECO:0000256" key="5">
    <source>
        <dbReference type="RuleBase" id="RU000461"/>
    </source>
</evidence>
<dbReference type="InterPro" id="IPR050121">
    <property type="entry name" value="Cytochrome_P450_monoxygenase"/>
</dbReference>
<comment type="similarity">
    <text evidence="5">Belongs to the cytochrome P450 family.</text>
</comment>
<organism evidence="7 8">
    <name type="scientific">Sphaceloma murrayae</name>
    <dbReference type="NCBI Taxonomy" id="2082308"/>
    <lineage>
        <taxon>Eukaryota</taxon>
        <taxon>Fungi</taxon>
        <taxon>Dikarya</taxon>
        <taxon>Ascomycota</taxon>
        <taxon>Pezizomycotina</taxon>
        <taxon>Dothideomycetes</taxon>
        <taxon>Dothideomycetidae</taxon>
        <taxon>Myriangiales</taxon>
        <taxon>Elsinoaceae</taxon>
        <taxon>Sphaceloma</taxon>
    </lineage>
</organism>
<protein>
    <submittedName>
        <fullName evidence="7">Isotrichodermin C-15 hydroxylase</fullName>
    </submittedName>
</protein>
<dbReference type="GO" id="GO:0020037">
    <property type="term" value="F:heme binding"/>
    <property type="evidence" value="ECO:0007669"/>
    <property type="project" value="InterPro"/>
</dbReference>
<proteinExistence type="inferred from homology"/>
<keyword evidence="5" id="KW-0503">Monooxygenase</keyword>
<reference evidence="7 8" key="1">
    <citation type="submission" date="2017-06" db="EMBL/GenBank/DDBJ databases">
        <title>Draft genome sequence of a variant of Elsinoe murrayae.</title>
        <authorList>
            <person name="Cheng Q."/>
        </authorList>
    </citation>
    <scope>NUCLEOTIDE SEQUENCE [LARGE SCALE GENOMIC DNA]</scope>
    <source>
        <strain evidence="7 8">CQ-2017a</strain>
    </source>
</reference>
<evidence type="ECO:0000313" key="8">
    <source>
        <dbReference type="Proteomes" id="UP000243797"/>
    </source>
</evidence>
<sequence>MAIWILLLAFLLYAVFSSVTVWRSGVPGPWYNNVSSLVLKYQEWTRRRRQYVHRLHSVYGPVVRLAPNELSFANLEGLKEIYQSGGSGYEKTEFYDMFKQYDHRTMFSMLGREEHSQRKKLFAERYAMTNIARPDVLEGIAARAAAVVSKCRDSIGGHLDAYWTLHCYAIDGVSHLLFNPGGTDTLNDPKQREYISELTYYDNYRARLIEMYMPFIAAITDWFCPPALLQSQRYVLAQAEGASVAPAAVLHRLQNADLQPIQAAAECMDHMAAGIETTGDGLCFLMHELSLPRSRHIQEKLRAEFCQNPATRLDDLQYLDAVVREGLRRFPPIPMSLPRTIVSCSAYSLHLLNEDVFPDACVFRPERWLDKDKLPAMNRLFFTFSAGGRGCVGRNLALLEMKMLIREVYTRFRTSLPPEMQHEMEVDDQVVASRPKNFKALLTFEEAPI</sequence>
<feature type="signal peptide" evidence="6">
    <location>
        <begin position="1"/>
        <end position="17"/>
    </location>
</feature>
<keyword evidence="8" id="KW-1185">Reference proteome</keyword>
<dbReference type="PRINTS" id="PR00463">
    <property type="entry name" value="EP450I"/>
</dbReference>
<dbReference type="Proteomes" id="UP000243797">
    <property type="component" value="Unassembled WGS sequence"/>
</dbReference>
<dbReference type="OrthoDB" id="1470350at2759"/>
<evidence type="ECO:0000256" key="3">
    <source>
        <dbReference type="ARBA" id="ARBA00023004"/>
    </source>
</evidence>
<keyword evidence="4 5" id="KW-0349">Heme</keyword>
<evidence type="ECO:0000256" key="2">
    <source>
        <dbReference type="ARBA" id="ARBA00022723"/>
    </source>
</evidence>
<accession>A0A2K1QWU6</accession>
<comment type="cofactor">
    <cofactor evidence="1 4">
        <name>heme</name>
        <dbReference type="ChEBI" id="CHEBI:30413"/>
    </cofactor>
</comment>
<dbReference type="STRING" id="2082308.A0A2K1QWU6"/>
<dbReference type="InterPro" id="IPR001128">
    <property type="entry name" value="Cyt_P450"/>
</dbReference>
<dbReference type="PANTHER" id="PTHR24305">
    <property type="entry name" value="CYTOCHROME P450"/>
    <property type="match status" value="1"/>
</dbReference>
<feature type="binding site" description="axial binding residue" evidence="4">
    <location>
        <position position="391"/>
    </location>
    <ligand>
        <name>heme</name>
        <dbReference type="ChEBI" id="CHEBI:30413"/>
    </ligand>
    <ligandPart>
        <name>Fe</name>
        <dbReference type="ChEBI" id="CHEBI:18248"/>
    </ligandPart>
</feature>
<dbReference type="PROSITE" id="PS00086">
    <property type="entry name" value="CYTOCHROME_P450"/>
    <property type="match status" value="1"/>
</dbReference>
<evidence type="ECO:0000256" key="1">
    <source>
        <dbReference type="ARBA" id="ARBA00001971"/>
    </source>
</evidence>
<dbReference type="EMBL" id="NKHZ01000031">
    <property type="protein sequence ID" value="PNS19528.1"/>
    <property type="molecule type" value="Genomic_DNA"/>
</dbReference>
<dbReference type="SUPFAM" id="SSF48264">
    <property type="entry name" value="Cytochrome P450"/>
    <property type="match status" value="1"/>
</dbReference>
<evidence type="ECO:0000256" key="4">
    <source>
        <dbReference type="PIRSR" id="PIRSR602401-1"/>
    </source>
</evidence>
<dbReference type="PRINTS" id="PR00385">
    <property type="entry name" value="P450"/>
</dbReference>
<dbReference type="InterPro" id="IPR036396">
    <property type="entry name" value="Cyt_P450_sf"/>
</dbReference>
<comment type="caution">
    <text evidence="7">The sequence shown here is derived from an EMBL/GenBank/DDBJ whole genome shotgun (WGS) entry which is preliminary data.</text>
</comment>
<dbReference type="Pfam" id="PF00067">
    <property type="entry name" value="p450"/>
    <property type="match status" value="1"/>
</dbReference>
<gene>
    <name evidence="7" type="ORF">CAC42_7372</name>
</gene>
<dbReference type="AlphaFoldDB" id="A0A2K1QWU6"/>
<dbReference type="Gene3D" id="1.10.630.10">
    <property type="entry name" value="Cytochrome P450"/>
    <property type="match status" value="1"/>
</dbReference>
<keyword evidence="3 4" id="KW-0408">Iron</keyword>
<feature type="chain" id="PRO_5014335264" evidence="6">
    <location>
        <begin position="18"/>
        <end position="449"/>
    </location>
</feature>
<keyword evidence="5" id="KW-0560">Oxidoreductase</keyword>
<dbReference type="PANTHER" id="PTHR24305:SF164">
    <property type="entry name" value="P450, PUTATIVE (EUROFUNG)-RELATED"/>
    <property type="match status" value="1"/>
</dbReference>
<dbReference type="InterPro" id="IPR017972">
    <property type="entry name" value="Cyt_P450_CS"/>
</dbReference>
<keyword evidence="2 4" id="KW-0479">Metal-binding</keyword>
<dbReference type="InParanoid" id="A0A2K1QWU6"/>
<dbReference type="InterPro" id="IPR002401">
    <property type="entry name" value="Cyt_P450_E_grp-I"/>
</dbReference>
<dbReference type="GO" id="GO:0005506">
    <property type="term" value="F:iron ion binding"/>
    <property type="evidence" value="ECO:0007669"/>
    <property type="project" value="InterPro"/>
</dbReference>
<name>A0A2K1QWU6_9PEZI</name>
<dbReference type="GO" id="GO:0016705">
    <property type="term" value="F:oxidoreductase activity, acting on paired donors, with incorporation or reduction of molecular oxygen"/>
    <property type="evidence" value="ECO:0007669"/>
    <property type="project" value="InterPro"/>
</dbReference>